<dbReference type="EMBL" id="MVHE01000019">
    <property type="protein sequence ID" value="ORA20891.1"/>
    <property type="molecule type" value="Genomic_DNA"/>
</dbReference>
<dbReference type="Gene3D" id="3.40.50.12780">
    <property type="entry name" value="N-terminal domain of ligase-like"/>
    <property type="match status" value="1"/>
</dbReference>
<name>A0A1W9ZSZ5_MYCAN</name>
<reference evidence="1 2" key="1">
    <citation type="submission" date="2017-02" db="EMBL/GenBank/DDBJ databases">
        <title>The new phylogeny of genus Mycobacterium.</title>
        <authorList>
            <person name="Tortoli E."/>
            <person name="Trovato A."/>
            <person name="Cirillo D.M."/>
        </authorList>
    </citation>
    <scope>NUCLEOTIDE SEQUENCE [LARGE SCALE GENOMIC DNA]</scope>
    <source>
        <strain evidence="1 2">DSM 45057</strain>
    </source>
</reference>
<evidence type="ECO:0000313" key="1">
    <source>
        <dbReference type="EMBL" id="ORA20891.1"/>
    </source>
</evidence>
<organism evidence="1 2">
    <name type="scientific">Mycobacterium angelicum</name>
    <dbReference type="NCBI Taxonomy" id="470074"/>
    <lineage>
        <taxon>Bacteria</taxon>
        <taxon>Bacillati</taxon>
        <taxon>Actinomycetota</taxon>
        <taxon>Actinomycetes</taxon>
        <taxon>Mycobacteriales</taxon>
        <taxon>Mycobacteriaceae</taxon>
        <taxon>Mycobacterium</taxon>
    </lineage>
</organism>
<protein>
    <submittedName>
        <fullName evidence="1">Phenazine antibiotic biosynthesis protein</fullName>
    </submittedName>
</protein>
<keyword evidence="2" id="KW-1185">Reference proteome</keyword>
<evidence type="ECO:0000313" key="2">
    <source>
        <dbReference type="Proteomes" id="UP000192284"/>
    </source>
</evidence>
<dbReference type="OrthoDB" id="179194at2"/>
<sequence length="362" mass="40042">MLFPGTSGFDAQRADEFLRNAMRWHFSEQTGSPFWLREAAQLDFDPIADVKTWSDLRLFPNVVSKLRHVAARDLIPRGYGVNPDVDGVFESGGTTGAPKRVVLMRDWSDSCDEFAHLALDAAGVPRGVDALGLLPTGPHHFGHSLRRQIAQRGGLFHSVDLDPRWVKKRVAAGRPEEVPAYIDHLIDQATFILETQDIGLLAITPPVLVQMAENDDLIELIAGKVKAIVWGGAHMDADTQRLLTAEVFPNQVFYGVFGSAMILGTCRQRPQRRCDQEVIFDARPPYITIEVVDPTTLQPVDYGRRGQLLMHHVSKNAFIPNNLERDTGIRVAPPPGLPVGDSVTAVAPAKTFEQEDVIEGVY</sequence>
<accession>A0A1W9ZSZ5</accession>
<dbReference type="Proteomes" id="UP000192284">
    <property type="component" value="Unassembled WGS sequence"/>
</dbReference>
<dbReference type="SUPFAM" id="SSF56801">
    <property type="entry name" value="Acetyl-CoA synthetase-like"/>
    <property type="match status" value="1"/>
</dbReference>
<comment type="caution">
    <text evidence="1">The sequence shown here is derived from an EMBL/GenBank/DDBJ whole genome shotgun (WGS) entry which is preliminary data.</text>
</comment>
<dbReference type="InterPro" id="IPR042099">
    <property type="entry name" value="ANL_N_sf"/>
</dbReference>
<proteinExistence type="predicted"/>
<dbReference type="AlphaFoldDB" id="A0A1W9ZSZ5"/>
<gene>
    <name evidence="1" type="ORF">BST12_14115</name>
</gene>